<dbReference type="STRING" id="35525.A0A0P4YWY4"/>
<dbReference type="OrthoDB" id="5772781at2759"/>
<keyword evidence="15" id="KW-1185">Reference proteome</keyword>
<keyword evidence="5 12" id="KW-0418">Kinase</keyword>
<evidence type="ECO:0000256" key="10">
    <source>
        <dbReference type="ARBA" id="ARBA00070196"/>
    </source>
</evidence>
<comment type="catalytic activity">
    <reaction evidence="7">
        <text>N(6)-D-ribulosyl-L-lysyl-[protein] + ATP = N(6)-(3-O-phospho-D-ribulosyl)-L-lysyl-[protein] + ADP + H(+)</text>
        <dbReference type="Rhea" id="RHEA:48432"/>
        <dbReference type="Rhea" id="RHEA-COMP:12103"/>
        <dbReference type="Rhea" id="RHEA-COMP:12104"/>
        <dbReference type="ChEBI" id="CHEBI:15378"/>
        <dbReference type="ChEBI" id="CHEBI:30616"/>
        <dbReference type="ChEBI" id="CHEBI:90418"/>
        <dbReference type="ChEBI" id="CHEBI:90420"/>
        <dbReference type="ChEBI" id="CHEBI:456216"/>
        <dbReference type="EC" id="2.7.1.172"/>
    </reaction>
    <physiologicalReaction direction="left-to-right" evidence="7">
        <dbReference type="Rhea" id="RHEA:48433"/>
    </physiologicalReaction>
</comment>
<evidence type="ECO:0000256" key="3">
    <source>
        <dbReference type="ARBA" id="ARBA00022679"/>
    </source>
</evidence>
<dbReference type="Gene3D" id="3.30.200.20">
    <property type="entry name" value="Phosphorylase Kinase, domain 1"/>
    <property type="match status" value="1"/>
</dbReference>
<protein>
    <recommendedName>
        <fullName evidence="10">Protein-ribulosamine 3-kinase, chloroplastic</fullName>
        <ecNumber evidence="2">2.7.1.172</ecNumber>
    </recommendedName>
    <alternativeName>
        <fullName evidence="11">Fructosamine 3-kinase-related protein</fullName>
    </alternativeName>
</protein>
<reference evidence="13" key="1">
    <citation type="submission" date="2015-10" db="EMBL/GenBank/DDBJ databases">
        <title>Daphnia magna gene sets from two clonal populations assembled and annotated with EvidentialGene.</title>
        <authorList>
            <person name="Gilbert D."/>
            <person name="Podicheti R."/>
            <person name="Orsini L."/>
            <person name="Colbourne J."/>
            <person name="Pfrender M."/>
        </authorList>
    </citation>
    <scope>NUCLEOTIDE SEQUENCE</scope>
</reference>
<evidence type="ECO:0000256" key="5">
    <source>
        <dbReference type="ARBA" id="ARBA00022777"/>
    </source>
</evidence>
<keyword evidence="3 12" id="KW-0808">Transferase</keyword>
<proteinExistence type="inferred from homology"/>
<evidence type="ECO:0000256" key="9">
    <source>
        <dbReference type="ARBA" id="ARBA00057354"/>
    </source>
</evidence>
<sequence length="299" mass="34624">MAEVREIIAAELKLTKVEPWKRLKGGCSSNNWAFKTEIGEIFAKIDSDKHGRDLLLGEMKSLEMLQSAESVRVPRPIKIIFSQNTAILITEYIKFKGLEVFQGELGQHLAMLHLRNLQLLKENADQAVKQFGFYVNTCCGKIPVDNQWNEDWINFYCKQRLKPQVEMAAKMSGNREVETLWSQLEPKIKQLFHGVNVQPSLLHGDLWSGNAGETETGPVIFDPASFYGHHEFDLAITRMFGGFGREFYQRYHQLIPREVGFEERKSLYELFHYLNHWNHFGGAYEEQSLKIMRRLVANN</sequence>
<dbReference type="EMBL" id="GDIP01222467">
    <property type="protein sequence ID" value="JAJ00935.1"/>
    <property type="molecule type" value="Transcribed_RNA"/>
</dbReference>
<dbReference type="EMBL" id="LRGB01001763">
    <property type="protein sequence ID" value="KZS10649.1"/>
    <property type="molecule type" value="Genomic_DNA"/>
</dbReference>
<dbReference type="GO" id="GO:0102193">
    <property type="term" value="F:protein-ribulosamine 3-kinase activity"/>
    <property type="evidence" value="ECO:0007669"/>
    <property type="project" value="UniProtKB-EC"/>
</dbReference>
<dbReference type="FunFam" id="3.30.200.20:FF:000264">
    <property type="entry name" value="Protein-ribulosamine 3-kinase, chloroplastic"/>
    <property type="match status" value="1"/>
</dbReference>
<reference evidence="13" key="2">
    <citation type="submission" date="2015-10" db="EMBL/GenBank/DDBJ databases">
        <authorList>
            <person name="Gilbert D.G."/>
        </authorList>
    </citation>
    <scope>NUCLEOTIDE SEQUENCE</scope>
</reference>
<dbReference type="EC" id="2.7.1.172" evidence="2"/>
<evidence type="ECO:0000313" key="14">
    <source>
        <dbReference type="EMBL" id="KZS10649.1"/>
    </source>
</evidence>
<dbReference type="GO" id="GO:0005737">
    <property type="term" value="C:cytoplasm"/>
    <property type="evidence" value="ECO:0007669"/>
    <property type="project" value="UniProtKB-ARBA"/>
</dbReference>
<dbReference type="InterPro" id="IPR016477">
    <property type="entry name" value="Fructo-/Ketosamine-3-kinase"/>
</dbReference>
<keyword evidence="4" id="KW-0547">Nucleotide-binding</keyword>
<evidence type="ECO:0000256" key="2">
    <source>
        <dbReference type="ARBA" id="ARBA00011961"/>
    </source>
</evidence>
<keyword evidence="6" id="KW-0067">ATP-binding</keyword>
<dbReference type="GO" id="GO:0005524">
    <property type="term" value="F:ATP binding"/>
    <property type="evidence" value="ECO:0007669"/>
    <property type="project" value="UniProtKB-KW"/>
</dbReference>
<organism evidence="13">
    <name type="scientific">Daphnia magna</name>
    <dbReference type="NCBI Taxonomy" id="35525"/>
    <lineage>
        <taxon>Eukaryota</taxon>
        <taxon>Metazoa</taxon>
        <taxon>Ecdysozoa</taxon>
        <taxon>Arthropoda</taxon>
        <taxon>Crustacea</taxon>
        <taxon>Branchiopoda</taxon>
        <taxon>Diplostraca</taxon>
        <taxon>Cladocera</taxon>
        <taxon>Anomopoda</taxon>
        <taxon>Daphniidae</taxon>
        <taxon>Daphnia</taxon>
    </lineage>
</organism>
<dbReference type="Pfam" id="PF03881">
    <property type="entry name" value="Fructosamin_kin"/>
    <property type="match status" value="1"/>
</dbReference>
<dbReference type="PANTHER" id="PTHR12149:SF8">
    <property type="entry name" value="PROTEIN-RIBULOSAMINE 3-KINASE"/>
    <property type="match status" value="1"/>
</dbReference>
<dbReference type="FunFam" id="3.90.1200.10:FF:000006">
    <property type="entry name" value="Protein-ribulosamine 3-kinase, chloroplastic"/>
    <property type="match status" value="1"/>
</dbReference>
<reference evidence="14 15" key="3">
    <citation type="submission" date="2016-03" db="EMBL/GenBank/DDBJ databases">
        <title>EvidentialGene: Evidence-directed Construction of Genes on Genomes.</title>
        <authorList>
            <person name="Gilbert D.G."/>
            <person name="Choi J.-H."/>
            <person name="Mockaitis K."/>
            <person name="Colbourne J."/>
            <person name="Pfrender M."/>
        </authorList>
    </citation>
    <scope>NUCLEOTIDE SEQUENCE [LARGE SCALE GENOMIC DNA]</scope>
    <source>
        <strain evidence="14 15">Xinb3</strain>
        <tissue evidence="14">Complete organism</tissue>
    </source>
</reference>
<dbReference type="GO" id="GO:0016301">
    <property type="term" value="F:kinase activity"/>
    <property type="evidence" value="ECO:0007669"/>
    <property type="project" value="UniProtKB-UniRule"/>
</dbReference>
<dbReference type="Proteomes" id="UP000076858">
    <property type="component" value="Unassembled WGS sequence"/>
</dbReference>
<comment type="function">
    <text evidence="9">Initiates a process leading to the deglycation of proteins. Phosphorylates low-molecular-mass and protein-bound erythrulosamines and ribulosamines, but not fructosamines or psicosamines, on the third carbon of the sugar moiety. Protein-bound erythrulosamine 3-phosphates and ribulosamine 3-phosphates are unstable and decompose under physiological conditions.</text>
</comment>
<comment type="similarity">
    <text evidence="1 12">Belongs to the fructosamine kinase family.</text>
</comment>
<evidence type="ECO:0000256" key="12">
    <source>
        <dbReference type="PIRNR" id="PIRNR006221"/>
    </source>
</evidence>
<gene>
    <name evidence="14" type="ORF">APZ42_024819</name>
</gene>
<evidence type="ECO:0000313" key="15">
    <source>
        <dbReference type="Proteomes" id="UP000076858"/>
    </source>
</evidence>
<dbReference type="InterPro" id="IPR011009">
    <property type="entry name" value="Kinase-like_dom_sf"/>
</dbReference>
<evidence type="ECO:0000256" key="6">
    <source>
        <dbReference type="ARBA" id="ARBA00022840"/>
    </source>
</evidence>
<evidence type="ECO:0000256" key="8">
    <source>
        <dbReference type="ARBA" id="ARBA00050782"/>
    </source>
</evidence>
<evidence type="ECO:0000256" key="11">
    <source>
        <dbReference type="ARBA" id="ARBA00075898"/>
    </source>
</evidence>
<dbReference type="PANTHER" id="PTHR12149">
    <property type="entry name" value="FRUCTOSAMINE 3 KINASE-RELATED PROTEIN"/>
    <property type="match status" value="1"/>
</dbReference>
<evidence type="ECO:0000256" key="4">
    <source>
        <dbReference type="ARBA" id="ARBA00022741"/>
    </source>
</evidence>
<dbReference type="PIRSF" id="PIRSF006221">
    <property type="entry name" value="Ketosamine-3-kinase"/>
    <property type="match status" value="1"/>
</dbReference>
<evidence type="ECO:0000256" key="1">
    <source>
        <dbReference type="ARBA" id="ARBA00009460"/>
    </source>
</evidence>
<dbReference type="SUPFAM" id="SSF56112">
    <property type="entry name" value="Protein kinase-like (PK-like)"/>
    <property type="match status" value="1"/>
</dbReference>
<name>A0A0P4YWY4_9CRUS</name>
<evidence type="ECO:0000256" key="7">
    <source>
        <dbReference type="ARBA" id="ARBA00048655"/>
    </source>
</evidence>
<comment type="catalytic activity">
    <reaction evidence="8">
        <text>N(6)-(D-erythrulosyl)-L-lysyl-[protein] + ATP = N(6)-(3-O-phospho-D-erythrulosyl)-L-lysyl-[protein] + ADP + H(+)</text>
        <dbReference type="Rhea" id="RHEA:61396"/>
        <dbReference type="Rhea" id="RHEA-COMP:15794"/>
        <dbReference type="Rhea" id="RHEA-COMP:15799"/>
        <dbReference type="ChEBI" id="CHEBI:15378"/>
        <dbReference type="ChEBI" id="CHEBI:30616"/>
        <dbReference type="ChEBI" id="CHEBI:144587"/>
        <dbReference type="ChEBI" id="CHEBI:144624"/>
        <dbReference type="ChEBI" id="CHEBI:456216"/>
    </reaction>
    <physiologicalReaction direction="left-to-right" evidence="8">
        <dbReference type="Rhea" id="RHEA:61397"/>
    </physiologicalReaction>
</comment>
<accession>A0A0P4YWY4</accession>
<dbReference type="Gene3D" id="3.90.1200.10">
    <property type="match status" value="1"/>
</dbReference>
<evidence type="ECO:0000313" key="13">
    <source>
        <dbReference type="EMBL" id="JAJ00935.1"/>
    </source>
</evidence>
<dbReference type="AlphaFoldDB" id="A0A0P4YWY4"/>